<evidence type="ECO:0000313" key="1">
    <source>
        <dbReference type="EMBL" id="KKK96456.1"/>
    </source>
</evidence>
<gene>
    <name evidence="1" type="ORF">LCGC14_2662580</name>
</gene>
<comment type="caution">
    <text evidence="1">The sequence shown here is derived from an EMBL/GenBank/DDBJ whole genome shotgun (WGS) entry which is preliminary data.</text>
</comment>
<name>A0A0F9CIG3_9ZZZZ</name>
<organism evidence="1">
    <name type="scientific">marine sediment metagenome</name>
    <dbReference type="NCBI Taxonomy" id="412755"/>
    <lineage>
        <taxon>unclassified sequences</taxon>
        <taxon>metagenomes</taxon>
        <taxon>ecological metagenomes</taxon>
    </lineage>
</organism>
<dbReference type="AlphaFoldDB" id="A0A0F9CIG3"/>
<accession>A0A0F9CIG3</accession>
<protein>
    <submittedName>
        <fullName evidence="1">Uncharacterized protein</fullName>
    </submittedName>
</protein>
<feature type="non-terminal residue" evidence="1">
    <location>
        <position position="1"/>
    </location>
</feature>
<sequence length="39" mass="4435">GGMVYVEPPKFSDVYVCHTITKLALKHVLFVEKKMVIIT</sequence>
<dbReference type="EMBL" id="LAZR01046476">
    <property type="protein sequence ID" value="KKK96456.1"/>
    <property type="molecule type" value="Genomic_DNA"/>
</dbReference>
<reference evidence="1" key="1">
    <citation type="journal article" date="2015" name="Nature">
        <title>Complex archaea that bridge the gap between prokaryotes and eukaryotes.</title>
        <authorList>
            <person name="Spang A."/>
            <person name="Saw J.H."/>
            <person name="Jorgensen S.L."/>
            <person name="Zaremba-Niedzwiedzka K."/>
            <person name="Martijn J."/>
            <person name="Lind A.E."/>
            <person name="van Eijk R."/>
            <person name="Schleper C."/>
            <person name="Guy L."/>
            <person name="Ettema T.J."/>
        </authorList>
    </citation>
    <scope>NUCLEOTIDE SEQUENCE</scope>
</reference>
<proteinExistence type="predicted"/>